<dbReference type="GO" id="GO:0007188">
    <property type="term" value="P:adenylate cyclase-modulating G protein-coupled receptor signaling pathway"/>
    <property type="evidence" value="ECO:0007669"/>
    <property type="project" value="TreeGrafter"/>
</dbReference>
<keyword evidence="6" id="KW-0564">Palmitate</keyword>
<dbReference type="Gene3D" id="3.40.50.300">
    <property type="entry name" value="P-loop containing nucleotide triphosphate hydrolases"/>
    <property type="match status" value="1"/>
</dbReference>
<evidence type="ECO:0000256" key="5">
    <source>
        <dbReference type="ARBA" id="ARBA00023134"/>
    </source>
</evidence>
<organism evidence="10 11">
    <name type="scientific">Pristionchus entomophagus</name>
    <dbReference type="NCBI Taxonomy" id="358040"/>
    <lineage>
        <taxon>Eukaryota</taxon>
        <taxon>Metazoa</taxon>
        <taxon>Ecdysozoa</taxon>
        <taxon>Nematoda</taxon>
        <taxon>Chromadorea</taxon>
        <taxon>Rhabditida</taxon>
        <taxon>Rhabditina</taxon>
        <taxon>Diplogasteromorpha</taxon>
        <taxon>Diplogasteroidea</taxon>
        <taxon>Neodiplogasteridae</taxon>
        <taxon>Pristionchus</taxon>
    </lineage>
</organism>
<evidence type="ECO:0000256" key="7">
    <source>
        <dbReference type="ARBA" id="ARBA00023224"/>
    </source>
</evidence>
<feature type="binding site" evidence="9">
    <location>
        <position position="116"/>
    </location>
    <ligand>
        <name>GTP</name>
        <dbReference type="ChEBI" id="CHEBI:37565"/>
    </ligand>
</feature>
<dbReference type="GO" id="GO:0001664">
    <property type="term" value="F:G protein-coupled receptor binding"/>
    <property type="evidence" value="ECO:0007669"/>
    <property type="project" value="TreeGrafter"/>
</dbReference>
<evidence type="ECO:0000256" key="2">
    <source>
        <dbReference type="ARBA" id="ARBA00022707"/>
    </source>
</evidence>
<evidence type="ECO:0000313" key="11">
    <source>
        <dbReference type="Proteomes" id="UP001432027"/>
    </source>
</evidence>
<dbReference type="PROSITE" id="PS51882">
    <property type="entry name" value="G_ALPHA"/>
    <property type="match status" value="1"/>
</dbReference>
<dbReference type="GO" id="GO:0031683">
    <property type="term" value="F:G-protein beta/gamma-subunit complex binding"/>
    <property type="evidence" value="ECO:0007669"/>
    <property type="project" value="InterPro"/>
</dbReference>
<evidence type="ECO:0008006" key="12">
    <source>
        <dbReference type="Google" id="ProtNLM"/>
    </source>
</evidence>
<dbReference type="InterPro" id="IPR001019">
    <property type="entry name" value="Gprotein_alpha_su"/>
</dbReference>
<keyword evidence="4 9" id="KW-0547">Nucleotide-binding</keyword>
<gene>
    <name evidence="10" type="ORF">PENTCL1PPCAC_616</name>
</gene>
<dbReference type="PRINTS" id="PR00318">
    <property type="entry name" value="GPROTEINA"/>
</dbReference>
<accession>A0AAV5SFG9</accession>
<dbReference type="InterPro" id="IPR027417">
    <property type="entry name" value="P-loop_NTPase"/>
</dbReference>
<comment type="subunit">
    <text evidence="1">G proteins are composed of 3 units; alpha, beta and gamma. The alpha chain contains the guanine nucleotide binding site.</text>
</comment>
<keyword evidence="8" id="KW-0449">Lipoprotein</keyword>
<dbReference type="GO" id="GO:0003924">
    <property type="term" value="F:GTPase activity"/>
    <property type="evidence" value="ECO:0007669"/>
    <property type="project" value="InterPro"/>
</dbReference>
<keyword evidence="2" id="KW-0519">Myristate</keyword>
<keyword evidence="11" id="KW-1185">Reference proteome</keyword>
<evidence type="ECO:0000256" key="3">
    <source>
        <dbReference type="ARBA" id="ARBA00022723"/>
    </source>
</evidence>
<dbReference type="Pfam" id="PF00503">
    <property type="entry name" value="G-alpha"/>
    <property type="match status" value="1"/>
</dbReference>
<dbReference type="GO" id="GO:0046872">
    <property type="term" value="F:metal ion binding"/>
    <property type="evidence" value="ECO:0007669"/>
    <property type="project" value="UniProtKB-KW"/>
</dbReference>
<dbReference type="GO" id="GO:0005834">
    <property type="term" value="C:heterotrimeric G-protein complex"/>
    <property type="evidence" value="ECO:0007669"/>
    <property type="project" value="TreeGrafter"/>
</dbReference>
<keyword evidence="3" id="KW-0479">Metal-binding</keyword>
<dbReference type="EMBL" id="BTSX01000001">
    <property type="protein sequence ID" value="GMS78441.1"/>
    <property type="molecule type" value="Genomic_DNA"/>
</dbReference>
<dbReference type="FunFam" id="3.40.50.300:FF:000692">
    <property type="entry name" value="Guanine nucleotide-binding protein subunit alpha"/>
    <property type="match status" value="1"/>
</dbReference>
<feature type="non-terminal residue" evidence="10">
    <location>
        <position position="1"/>
    </location>
</feature>
<dbReference type="PANTHER" id="PTHR10218">
    <property type="entry name" value="GTP-BINDING PROTEIN ALPHA SUBUNIT"/>
    <property type="match status" value="1"/>
</dbReference>
<dbReference type="GO" id="GO:0005525">
    <property type="term" value="F:GTP binding"/>
    <property type="evidence" value="ECO:0007669"/>
    <property type="project" value="UniProtKB-KW"/>
</dbReference>
<keyword evidence="5 9" id="KW-0342">GTP-binding</keyword>
<evidence type="ECO:0000256" key="6">
    <source>
        <dbReference type="ARBA" id="ARBA00023139"/>
    </source>
</evidence>
<dbReference type="Proteomes" id="UP001432027">
    <property type="component" value="Unassembled WGS sequence"/>
</dbReference>
<dbReference type="AlphaFoldDB" id="A0AAV5SFG9"/>
<feature type="binding site" evidence="9">
    <location>
        <begin position="55"/>
        <end position="58"/>
    </location>
    <ligand>
        <name>GTP</name>
        <dbReference type="ChEBI" id="CHEBI:37565"/>
    </ligand>
</feature>
<name>A0AAV5SFG9_9BILA</name>
<proteinExistence type="predicted"/>
<evidence type="ECO:0000256" key="8">
    <source>
        <dbReference type="ARBA" id="ARBA00023288"/>
    </source>
</evidence>
<dbReference type="SUPFAM" id="SSF52540">
    <property type="entry name" value="P-loop containing nucleoside triphosphate hydrolases"/>
    <property type="match status" value="1"/>
</dbReference>
<evidence type="ECO:0000256" key="1">
    <source>
        <dbReference type="ARBA" id="ARBA00011356"/>
    </source>
</evidence>
<reference evidence="10" key="1">
    <citation type="submission" date="2023-10" db="EMBL/GenBank/DDBJ databases">
        <title>Genome assembly of Pristionchus species.</title>
        <authorList>
            <person name="Yoshida K."/>
            <person name="Sommer R.J."/>
        </authorList>
    </citation>
    <scope>NUCLEOTIDE SEQUENCE</scope>
    <source>
        <strain evidence="10">RS0144</strain>
    </source>
</reference>
<dbReference type="PANTHER" id="PTHR10218:SF232">
    <property type="entry name" value="GUANINE NUCLEOTIDE-BINDING PROTEIN ALPHA-1 SUBUNIT"/>
    <property type="match status" value="1"/>
</dbReference>
<keyword evidence="7" id="KW-0807">Transducer</keyword>
<evidence type="ECO:0000313" key="10">
    <source>
        <dbReference type="EMBL" id="GMS78441.1"/>
    </source>
</evidence>
<evidence type="ECO:0000256" key="9">
    <source>
        <dbReference type="PIRSR" id="PIRSR601019-1"/>
    </source>
</evidence>
<protein>
    <recommendedName>
        <fullName evidence="12">ADP ribosylation factor</fullName>
    </recommendedName>
</protein>
<dbReference type="GO" id="GO:0005737">
    <property type="term" value="C:cytoplasm"/>
    <property type="evidence" value="ECO:0007669"/>
    <property type="project" value="TreeGrafter"/>
</dbReference>
<comment type="caution">
    <text evidence="10">The sequence shown here is derived from an EMBL/GenBank/DDBJ whole genome shotgun (WGS) entry which is preliminary data.</text>
</comment>
<evidence type="ECO:0000256" key="4">
    <source>
        <dbReference type="ARBA" id="ARBA00022741"/>
    </source>
</evidence>
<sequence length="149" mass="17127">KAGFKAMAYIVDLSQYDKSLPDDSTKNSMQESLQIFDQLCNNQHFLNMTVIFFFNKRDLFEETFAHAAPTEAHDGSHLFLTIMDMSSEAYSTHIGRTFEKQNKNVKRCIYRHITSATNPEMDEMNAGARLLESIKDRMLSESLNRMGTN</sequence>